<protein>
    <submittedName>
        <fullName evidence="2">Uncharacterized protein</fullName>
    </submittedName>
</protein>
<evidence type="ECO:0000313" key="3">
    <source>
        <dbReference type="Proteomes" id="UP001360953"/>
    </source>
</evidence>
<evidence type="ECO:0000256" key="1">
    <source>
        <dbReference type="SAM" id="Phobius"/>
    </source>
</evidence>
<dbReference type="EMBL" id="JBBPEH010000009">
    <property type="protein sequence ID" value="KAK7533883.1"/>
    <property type="molecule type" value="Genomic_DNA"/>
</dbReference>
<comment type="caution">
    <text evidence="2">The sequence shown here is derived from an EMBL/GenBank/DDBJ whole genome shotgun (WGS) entry which is preliminary data.</text>
</comment>
<keyword evidence="1" id="KW-0812">Transmembrane</keyword>
<dbReference type="GeneID" id="92029336"/>
<sequence length="164" mass="18674">MGAPPTRPKVPGDTISFASHCGRSGIGAWHLAGFWIYTFLHTHGGRSGIGAWHLTGFWIHTLFFPFFFFSVQDRRQNWGRRGITRPKKGWGVDIRSKGFWIHTSSLFRPMLTIKLGLGRDYLDNKTTGRGNLVENLEETSFDDEKLSDLGHPERQKLVEDGFII</sequence>
<keyword evidence="1" id="KW-0472">Membrane</keyword>
<keyword evidence="3" id="KW-1185">Reference proteome</keyword>
<evidence type="ECO:0000313" key="2">
    <source>
        <dbReference type="EMBL" id="KAK7533883.1"/>
    </source>
</evidence>
<reference evidence="2 3" key="1">
    <citation type="submission" date="2024-04" db="EMBL/GenBank/DDBJ databases">
        <title>Phyllosticta paracitricarpa is synonymous to the EU quarantine fungus P. citricarpa based on phylogenomic analyses.</title>
        <authorList>
            <consortium name="Lawrence Berkeley National Laboratory"/>
            <person name="Van ingen-buijs V.A."/>
            <person name="Van westerhoven A.C."/>
            <person name="Haridas S."/>
            <person name="Skiadas P."/>
            <person name="Martin F."/>
            <person name="Groenewald J.Z."/>
            <person name="Crous P.W."/>
            <person name="Seidl M.F."/>
        </authorList>
    </citation>
    <scope>NUCLEOTIDE SEQUENCE [LARGE SCALE GENOMIC DNA]</scope>
    <source>
        <strain evidence="2 3">CPC 17464</strain>
    </source>
</reference>
<keyword evidence="1" id="KW-1133">Transmembrane helix</keyword>
<accession>A0ABR1LH05</accession>
<organism evidence="2 3">
    <name type="scientific">Phyllosticta citribraziliensis</name>
    <dbReference type="NCBI Taxonomy" id="989973"/>
    <lineage>
        <taxon>Eukaryota</taxon>
        <taxon>Fungi</taxon>
        <taxon>Dikarya</taxon>
        <taxon>Ascomycota</taxon>
        <taxon>Pezizomycotina</taxon>
        <taxon>Dothideomycetes</taxon>
        <taxon>Dothideomycetes incertae sedis</taxon>
        <taxon>Botryosphaeriales</taxon>
        <taxon>Phyllostictaceae</taxon>
        <taxon>Phyllosticta</taxon>
    </lineage>
</organism>
<dbReference type="RefSeq" id="XP_066652922.1">
    <property type="nucleotide sequence ID" value="XM_066796430.1"/>
</dbReference>
<dbReference type="Proteomes" id="UP001360953">
    <property type="component" value="Unassembled WGS sequence"/>
</dbReference>
<proteinExistence type="predicted"/>
<feature type="transmembrane region" description="Helical" evidence="1">
    <location>
        <begin position="49"/>
        <end position="71"/>
    </location>
</feature>
<name>A0ABR1LH05_9PEZI</name>
<gene>
    <name evidence="2" type="ORF">J3D65DRAFT_459977</name>
</gene>